<dbReference type="EMBL" id="CP054139">
    <property type="protein sequence ID" value="QKJ28808.1"/>
    <property type="molecule type" value="Genomic_DNA"/>
</dbReference>
<dbReference type="KEGG" id="mmab:HQ865_03215"/>
<accession>A0A7D4PS77</accession>
<evidence type="ECO:0000313" key="2">
    <source>
        <dbReference type="Proteomes" id="UP000505355"/>
    </source>
</evidence>
<dbReference type="RefSeq" id="WP_173413506.1">
    <property type="nucleotide sequence ID" value="NZ_CP054139.1"/>
</dbReference>
<reference evidence="1 2" key="1">
    <citation type="submission" date="2020-05" db="EMBL/GenBank/DDBJ databases">
        <title>Mucilaginibacter mali sp. nov.</title>
        <authorList>
            <person name="Kim H.S."/>
            <person name="Lee K.C."/>
            <person name="Suh M.K."/>
            <person name="Kim J.-S."/>
            <person name="Han K.-I."/>
            <person name="Eom M.K."/>
            <person name="Shin Y.K."/>
            <person name="Lee J.-S."/>
        </authorList>
    </citation>
    <scope>NUCLEOTIDE SEQUENCE [LARGE SCALE GENOMIC DNA]</scope>
    <source>
        <strain evidence="1 2">G2-14</strain>
    </source>
</reference>
<name>A0A7D4PS77_9SPHI</name>
<sequence length="134" mass="15665">MNIIPFQSVGDLNFTDERHVLRGKIDGEYQPGMNEFEGHTEYYDFFPEVDMLIYYDADDRVNAFEFFSQGPEYRDIDLLSETYADLLKLFKVFDPELIIEEDNFESAKAGIVVNATEPDDLPESVLVYREGYYE</sequence>
<evidence type="ECO:0000313" key="1">
    <source>
        <dbReference type="EMBL" id="QKJ28808.1"/>
    </source>
</evidence>
<dbReference type="Proteomes" id="UP000505355">
    <property type="component" value="Chromosome"/>
</dbReference>
<proteinExistence type="predicted"/>
<protein>
    <submittedName>
        <fullName evidence="1">Uncharacterized protein</fullName>
    </submittedName>
</protein>
<gene>
    <name evidence="1" type="ORF">HQ865_03215</name>
</gene>
<dbReference type="AlphaFoldDB" id="A0A7D4PS77"/>
<organism evidence="1 2">
    <name type="scientific">Mucilaginibacter mali</name>
    <dbReference type="NCBI Taxonomy" id="2740462"/>
    <lineage>
        <taxon>Bacteria</taxon>
        <taxon>Pseudomonadati</taxon>
        <taxon>Bacteroidota</taxon>
        <taxon>Sphingobacteriia</taxon>
        <taxon>Sphingobacteriales</taxon>
        <taxon>Sphingobacteriaceae</taxon>
        <taxon>Mucilaginibacter</taxon>
    </lineage>
</organism>
<keyword evidence="2" id="KW-1185">Reference proteome</keyword>